<keyword evidence="10" id="KW-0482">Metalloprotease</keyword>
<dbReference type="InterPro" id="IPR008915">
    <property type="entry name" value="Peptidase_M50"/>
</dbReference>
<organism evidence="14 15">
    <name type="scientific">Thermoactinomyces mirandus</name>
    <dbReference type="NCBI Taxonomy" id="2756294"/>
    <lineage>
        <taxon>Bacteria</taxon>
        <taxon>Bacillati</taxon>
        <taxon>Bacillota</taxon>
        <taxon>Bacilli</taxon>
        <taxon>Bacillales</taxon>
        <taxon>Thermoactinomycetaceae</taxon>
        <taxon>Thermoactinomyces</taxon>
    </lineage>
</organism>
<dbReference type="PANTHER" id="PTHR39188:SF3">
    <property type="entry name" value="STAGE IV SPORULATION PROTEIN FB"/>
    <property type="match status" value="1"/>
</dbReference>
<dbReference type="GO" id="GO:0006508">
    <property type="term" value="P:proteolysis"/>
    <property type="evidence" value="ECO:0007669"/>
    <property type="project" value="UniProtKB-KW"/>
</dbReference>
<evidence type="ECO:0000256" key="1">
    <source>
        <dbReference type="ARBA" id="ARBA00001947"/>
    </source>
</evidence>
<dbReference type="Pfam" id="PF02163">
    <property type="entry name" value="Peptidase_M50"/>
    <property type="match status" value="1"/>
</dbReference>
<dbReference type="RefSeq" id="WP_181740541.1">
    <property type="nucleotide sequence ID" value="NZ_JACEOL010000033.1"/>
</dbReference>
<keyword evidence="6" id="KW-0479">Metal-binding</keyword>
<evidence type="ECO:0000256" key="2">
    <source>
        <dbReference type="ARBA" id="ARBA00004141"/>
    </source>
</evidence>
<feature type="transmembrane region" description="Helical" evidence="12">
    <location>
        <begin position="83"/>
        <end position="104"/>
    </location>
</feature>
<evidence type="ECO:0000256" key="3">
    <source>
        <dbReference type="ARBA" id="ARBA00007931"/>
    </source>
</evidence>
<evidence type="ECO:0000313" key="14">
    <source>
        <dbReference type="EMBL" id="MBA4602723.1"/>
    </source>
</evidence>
<evidence type="ECO:0000259" key="13">
    <source>
        <dbReference type="Pfam" id="PF02163"/>
    </source>
</evidence>
<sequence length="288" mass="33798">MNKRFMHIPVRIHPLFWIVVCSAVWTGYFIEIFTLIVLVVIHELGHLAAANAFGWRMESIRLLPFGGVVKTDEWGTVPAREEITVALAGPFQHVFIVLISLFFHQQGWWSLDWTKYFIHGNMMVAGFNLLPIYPLDGGRILQSSLSYFFPYRVCLEITLWLGMAGSLLLCVCSFFLSSKGVVLHLLLLGLFLFHSNYQTFKQKNIHFVRFLLYRRYHPDRSHRVTKLRVRADARLNTVMRKICKEKYHILEVHDETGKLISVVPEEWALDTYLRSPYYRKEIREWFAS</sequence>
<feature type="transmembrane region" description="Helical" evidence="12">
    <location>
        <begin position="12"/>
        <end position="30"/>
    </location>
</feature>
<keyword evidence="11 12" id="KW-0472">Membrane</keyword>
<evidence type="ECO:0000256" key="4">
    <source>
        <dbReference type="ARBA" id="ARBA00022670"/>
    </source>
</evidence>
<evidence type="ECO:0000256" key="7">
    <source>
        <dbReference type="ARBA" id="ARBA00022801"/>
    </source>
</evidence>
<evidence type="ECO:0000256" key="5">
    <source>
        <dbReference type="ARBA" id="ARBA00022692"/>
    </source>
</evidence>
<feature type="transmembrane region" description="Helical" evidence="12">
    <location>
        <begin position="153"/>
        <end position="176"/>
    </location>
</feature>
<comment type="similarity">
    <text evidence="3">Belongs to the peptidase M50B family.</text>
</comment>
<evidence type="ECO:0000256" key="10">
    <source>
        <dbReference type="ARBA" id="ARBA00023049"/>
    </source>
</evidence>
<dbReference type="GO" id="GO:0046872">
    <property type="term" value="F:metal ion binding"/>
    <property type="evidence" value="ECO:0007669"/>
    <property type="project" value="UniProtKB-KW"/>
</dbReference>
<feature type="domain" description="Peptidase M50" evidence="13">
    <location>
        <begin position="32"/>
        <end position="103"/>
    </location>
</feature>
<keyword evidence="7" id="KW-0378">Hydrolase</keyword>
<reference evidence="14 15" key="1">
    <citation type="submission" date="2020-07" db="EMBL/GenBank/DDBJ databases">
        <title>Thermoactinomyces phylogeny.</title>
        <authorList>
            <person name="Dunlap C."/>
        </authorList>
    </citation>
    <scope>NUCLEOTIDE SEQUENCE [LARGE SCALE GENOMIC DNA]</scope>
    <source>
        <strain evidence="14 15">AMNI-1</strain>
    </source>
</reference>
<dbReference type="EMBL" id="JACEOL010000033">
    <property type="protein sequence ID" value="MBA4602723.1"/>
    <property type="molecule type" value="Genomic_DNA"/>
</dbReference>
<accession>A0A7W2ARL5</accession>
<keyword evidence="8" id="KW-0862">Zinc</keyword>
<gene>
    <name evidence="14" type="ORF">H2C83_10440</name>
</gene>
<feature type="transmembrane region" description="Helical" evidence="12">
    <location>
        <begin position="182"/>
        <end position="200"/>
    </location>
</feature>
<proteinExistence type="inferred from homology"/>
<evidence type="ECO:0000256" key="8">
    <source>
        <dbReference type="ARBA" id="ARBA00022833"/>
    </source>
</evidence>
<evidence type="ECO:0000313" key="15">
    <source>
        <dbReference type="Proteomes" id="UP000538292"/>
    </source>
</evidence>
<keyword evidence="4" id="KW-0645">Protease</keyword>
<comment type="cofactor">
    <cofactor evidence="1">
        <name>Zn(2+)</name>
        <dbReference type="ChEBI" id="CHEBI:29105"/>
    </cofactor>
</comment>
<evidence type="ECO:0000256" key="9">
    <source>
        <dbReference type="ARBA" id="ARBA00022989"/>
    </source>
</evidence>
<evidence type="ECO:0000256" key="6">
    <source>
        <dbReference type="ARBA" id="ARBA00022723"/>
    </source>
</evidence>
<dbReference type="CDD" id="cd06161">
    <property type="entry name" value="S2P-M50_SpoIVFB"/>
    <property type="match status" value="1"/>
</dbReference>
<keyword evidence="9 12" id="KW-1133">Transmembrane helix</keyword>
<dbReference type="Proteomes" id="UP000538292">
    <property type="component" value="Unassembled WGS sequence"/>
</dbReference>
<dbReference type="GO" id="GO:0016020">
    <property type="term" value="C:membrane"/>
    <property type="evidence" value="ECO:0007669"/>
    <property type="project" value="UniProtKB-SubCell"/>
</dbReference>
<evidence type="ECO:0000256" key="12">
    <source>
        <dbReference type="SAM" id="Phobius"/>
    </source>
</evidence>
<comment type="caution">
    <text evidence="14">The sequence shown here is derived from an EMBL/GenBank/DDBJ whole genome shotgun (WGS) entry which is preliminary data.</text>
</comment>
<name>A0A7W2ARL5_9BACL</name>
<dbReference type="GO" id="GO:0008237">
    <property type="term" value="F:metallopeptidase activity"/>
    <property type="evidence" value="ECO:0007669"/>
    <property type="project" value="UniProtKB-KW"/>
</dbReference>
<dbReference type="PANTHER" id="PTHR39188">
    <property type="entry name" value="MEMBRANE-ASSOCIATED ZINC METALLOPROTEASE M50B"/>
    <property type="match status" value="1"/>
</dbReference>
<comment type="subcellular location">
    <subcellularLocation>
        <location evidence="2">Membrane</location>
        <topology evidence="2">Multi-pass membrane protein</topology>
    </subcellularLocation>
</comment>
<keyword evidence="5 12" id="KW-0812">Transmembrane</keyword>
<protein>
    <submittedName>
        <fullName evidence="14">M50 family metallopeptidase</fullName>
    </submittedName>
</protein>
<keyword evidence="15" id="KW-1185">Reference proteome</keyword>
<evidence type="ECO:0000256" key="11">
    <source>
        <dbReference type="ARBA" id="ARBA00023136"/>
    </source>
</evidence>
<dbReference type="AlphaFoldDB" id="A0A7W2ARL5"/>
<feature type="transmembrane region" description="Helical" evidence="12">
    <location>
        <begin position="116"/>
        <end position="133"/>
    </location>
</feature>